<evidence type="ECO:0000313" key="2">
    <source>
        <dbReference type="EMBL" id="CUQ35753.1"/>
    </source>
</evidence>
<dbReference type="InterPro" id="IPR050834">
    <property type="entry name" value="Glycosyltransf_2"/>
</dbReference>
<dbReference type="CDD" id="cd00761">
    <property type="entry name" value="Glyco_tranf_GTA_type"/>
    <property type="match status" value="1"/>
</dbReference>
<evidence type="ECO:0000313" key="4">
    <source>
        <dbReference type="EMBL" id="MRZ06688.1"/>
    </source>
</evidence>
<dbReference type="Gene3D" id="3.90.550.10">
    <property type="entry name" value="Spore Coat Polysaccharide Biosynthesis Protein SpsA, Chain A"/>
    <property type="match status" value="1"/>
</dbReference>
<dbReference type="InterPro" id="IPR001173">
    <property type="entry name" value="Glyco_trans_2-like"/>
</dbReference>
<feature type="domain" description="Glycosyltransferase 2-like" evidence="1">
    <location>
        <begin position="4"/>
        <end position="171"/>
    </location>
</feature>
<keyword evidence="2" id="KW-0328">Glycosyltransferase</keyword>
<proteinExistence type="predicted"/>
<dbReference type="Proteomes" id="UP000095332">
    <property type="component" value="Unassembled WGS sequence"/>
</dbReference>
<dbReference type="InterPro" id="IPR029044">
    <property type="entry name" value="Nucleotide-diphossugar_trans"/>
</dbReference>
<accession>A0A174VLS7</accession>
<dbReference type="PANTHER" id="PTHR43685">
    <property type="entry name" value="GLYCOSYLTRANSFERASE"/>
    <property type="match status" value="1"/>
</dbReference>
<dbReference type="Proteomes" id="UP000450599">
    <property type="component" value="Unassembled WGS sequence"/>
</dbReference>
<dbReference type="EMBL" id="CZBM01000009">
    <property type="protein sequence ID" value="CUQ35753.1"/>
    <property type="molecule type" value="Genomic_DNA"/>
</dbReference>
<dbReference type="EC" id="2.4.1.212" evidence="2"/>
<dbReference type="AlphaFoldDB" id="A0A174VLS7"/>
<evidence type="ECO:0000259" key="1">
    <source>
        <dbReference type="Pfam" id="PF00535"/>
    </source>
</evidence>
<evidence type="ECO:0000313" key="7">
    <source>
        <dbReference type="Proteomes" id="UP000471216"/>
    </source>
</evidence>
<protein>
    <submittedName>
        <fullName evidence="3">Glycosyltransferase</fullName>
    </submittedName>
    <submittedName>
        <fullName evidence="2">Hyaluronan synthase</fullName>
        <ecNumber evidence="2">2.4.1.212</ecNumber>
    </submittedName>
</protein>
<dbReference type="PANTHER" id="PTHR43685:SF3">
    <property type="entry name" value="SLR2126 PROTEIN"/>
    <property type="match status" value="1"/>
</dbReference>
<evidence type="ECO:0000313" key="6">
    <source>
        <dbReference type="Proteomes" id="UP000450599"/>
    </source>
</evidence>
<name>A0A174VLS7_PARDI</name>
<gene>
    <name evidence="2" type="primary">hyaD_2</name>
    <name evidence="2" type="ORF">ERS852560_02369</name>
    <name evidence="4" type="ORF">GKD54_10710</name>
    <name evidence="3" type="ORF">GKD58_11380</name>
</gene>
<evidence type="ECO:0000313" key="3">
    <source>
        <dbReference type="EMBL" id="MRY84847.1"/>
    </source>
</evidence>
<dbReference type="RefSeq" id="WP_070103469.1">
    <property type="nucleotide sequence ID" value="NZ_BAABYH010000001.1"/>
</dbReference>
<dbReference type="GO" id="GO:0050501">
    <property type="term" value="F:hyaluronan synthase activity"/>
    <property type="evidence" value="ECO:0007669"/>
    <property type="project" value="UniProtKB-EC"/>
</dbReference>
<organism evidence="2 5">
    <name type="scientific">Parabacteroides distasonis</name>
    <dbReference type="NCBI Taxonomy" id="823"/>
    <lineage>
        <taxon>Bacteria</taxon>
        <taxon>Pseudomonadati</taxon>
        <taxon>Bacteroidota</taxon>
        <taxon>Bacteroidia</taxon>
        <taxon>Bacteroidales</taxon>
        <taxon>Tannerellaceae</taxon>
        <taxon>Parabacteroides</taxon>
    </lineage>
</organism>
<dbReference type="Proteomes" id="UP000471216">
    <property type="component" value="Unassembled WGS sequence"/>
</dbReference>
<evidence type="ECO:0000313" key="5">
    <source>
        <dbReference type="Proteomes" id="UP000095332"/>
    </source>
</evidence>
<reference evidence="6 7" key="2">
    <citation type="journal article" date="2019" name="Nat. Med.">
        <title>A library of human gut bacterial isolates paired with longitudinal multiomics data enables mechanistic microbiome research.</title>
        <authorList>
            <person name="Poyet M."/>
            <person name="Groussin M."/>
            <person name="Gibbons S.M."/>
            <person name="Avila-Pacheco J."/>
            <person name="Jiang X."/>
            <person name="Kearney S.M."/>
            <person name="Perrotta A.R."/>
            <person name="Berdy B."/>
            <person name="Zhao S."/>
            <person name="Lieberman T.D."/>
            <person name="Swanson P.K."/>
            <person name="Smith M."/>
            <person name="Roesemann S."/>
            <person name="Alexander J.E."/>
            <person name="Rich S.A."/>
            <person name="Livny J."/>
            <person name="Vlamakis H."/>
            <person name="Clish C."/>
            <person name="Bullock K."/>
            <person name="Deik A."/>
            <person name="Scott J."/>
            <person name="Pierce K.A."/>
            <person name="Xavier R.J."/>
            <person name="Alm E.J."/>
        </authorList>
    </citation>
    <scope>NUCLEOTIDE SEQUENCE [LARGE SCALE GENOMIC DNA]</scope>
    <source>
        <strain evidence="4 7">BIOML-A10</strain>
        <strain evidence="3 6">BIOML-A11</strain>
    </source>
</reference>
<sequence>MFLSVVICTYNRGKYLPMVLDSLKLQQYPTDSFEIVLVNNNSTDDTEPIVRAYQQEAPSLPLNYLVEYNQGISHSRNRGVKESKGDIIVFIDDDETVEPDFLRSVNDFFTQYPDAGISSGPVIPVYETRQPEWLSLFTMRLITGAYDKGDHIKPLPPKDYPGTGHACFRKDLFDKYGAFDTALGRKGNSLMGAEDKDFFLRLMNGGEKCYYLPAAKIYHHIPDSKLTNEHFKKLTYALGRSERIRTLNLGKPAFYKRLSMEIVKWGASLLLYGWFLLTGRVSKGYKLLEFRWQVGKGLLGR</sequence>
<dbReference type="Pfam" id="PF00535">
    <property type="entry name" value="Glycos_transf_2"/>
    <property type="match status" value="1"/>
</dbReference>
<keyword evidence="2" id="KW-0808">Transferase</keyword>
<dbReference type="EMBL" id="WKMW01000010">
    <property type="protein sequence ID" value="MRY84847.1"/>
    <property type="molecule type" value="Genomic_DNA"/>
</dbReference>
<dbReference type="EMBL" id="WKMX01000009">
    <property type="protein sequence ID" value="MRZ06688.1"/>
    <property type="molecule type" value="Genomic_DNA"/>
</dbReference>
<reference evidence="2 5" key="1">
    <citation type="submission" date="2015-09" db="EMBL/GenBank/DDBJ databases">
        <authorList>
            <consortium name="Pathogen Informatics"/>
        </authorList>
    </citation>
    <scope>NUCLEOTIDE SEQUENCE [LARGE SCALE GENOMIC DNA]</scope>
    <source>
        <strain evidence="2 5">2789STDY5834948</strain>
    </source>
</reference>
<dbReference type="SUPFAM" id="SSF53448">
    <property type="entry name" value="Nucleotide-diphospho-sugar transferases"/>
    <property type="match status" value="1"/>
</dbReference>